<proteinExistence type="predicted"/>
<name>A0A1P8KFJ8_9BURK</name>
<dbReference type="STRING" id="1484693.RS694_07400"/>
<dbReference type="eggNOG" id="COG2887">
    <property type="taxonomic scope" value="Bacteria"/>
</dbReference>
<dbReference type="AlphaFoldDB" id="A0A1P8KFJ8"/>
<accession>A0A1P8KFJ8</accession>
<dbReference type="InterPro" id="IPR027417">
    <property type="entry name" value="P-loop_NTPase"/>
</dbReference>
<dbReference type="Proteomes" id="UP000186110">
    <property type="component" value="Chromosome"/>
</dbReference>
<sequence length="844" mass="90701">MALWVHPQTGLLARIADAMQGLGAHPARTLVLLPYAQLLPLANRLWGKTFADGFAPRFETTQNWVVSVGGHNSAATDISFDTALDTLTAQALLSHSGLPEQDGLATLLVQAAHQLAPLAAAAGPEGRARWAADARRDAVLGMDGAALAWEAQVARVAVEWAAISGYASDALFDADVLQSLDCLVVVQGLAADPLAAGLQSVWGDKLVVLPLSPVDATEPLAANHLSLHACLDAEDEAQRTAACALRHIAANRYPVALVSSDRALTRRVRAMLESAGVQMRDENGWKLSTSHAAAAVMALLRAAVWNASADAVLALVKRAPALQHTGDALEAALRRDQVRDWRHATAAPSMKKDALLAACAAVDQVRGLLTGRRPVSAWLTALQEALQSTGLWDGLLEDGAGTKVLGALRLAPADPGAWKALLGSALWAQRRLDLTEFTAWVNQALESASFQPDYPAEEELVILPMSQMLGRPFAAVVLAGCDEVRLNPSPEPAGQWTPAQRAALGLPAREALDAQLRAAWQHALQSPQCDVLWRTSDDSGETLLPSSLVQLLQLAHEDVPLAKDPRDVRTLPAAPTLPPMPTGEQLPVKHLSASAYEDLRQCPYRFFALRQLGLKTVDELESEVDKRDFGVWLHAVLQHFHDALAAQPIADRAGRSRLLNLASEEATASMGLPEGEFLPFAAAWPAVREGYLDWLEKHELEGAVFASGETSHSQPIGDLKLVGRIDRMDTLPDGTVMVLDYKTEPGAKTKQRVKDPLEDTQIAFYAALLPNDTLRAAYVNVGEREGTVMSEQPEVVHARDALIAGILEDMQRIADGVALPALGEGPACDYCQARGLCRKDFWNV</sequence>
<protein>
    <recommendedName>
        <fullName evidence="1">PD-(D/E)XK endonuclease-like domain-containing protein</fullName>
    </recommendedName>
</protein>
<feature type="domain" description="PD-(D/E)XK endonuclease-like" evidence="1">
    <location>
        <begin position="590"/>
        <end position="838"/>
    </location>
</feature>
<dbReference type="Gene3D" id="3.90.320.10">
    <property type="match status" value="1"/>
</dbReference>
<organism evidence="2 3">
    <name type="scientific">Rhodoferax saidenbachensis</name>
    <dbReference type="NCBI Taxonomy" id="1484693"/>
    <lineage>
        <taxon>Bacteria</taxon>
        <taxon>Pseudomonadati</taxon>
        <taxon>Pseudomonadota</taxon>
        <taxon>Betaproteobacteria</taxon>
        <taxon>Burkholderiales</taxon>
        <taxon>Comamonadaceae</taxon>
        <taxon>Rhodoferax</taxon>
    </lineage>
</organism>
<dbReference type="Pfam" id="PF12705">
    <property type="entry name" value="PDDEXK_1"/>
    <property type="match status" value="1"/>
</dbReference>
<dbReference type="InterPro" id="IPR038726">
    <property type="entry name" value="PDDEXK_AddAB-type"/>
</dbReference>
<keyword evidence="3" id="KW-1185">Reference proteome</keyword>
<reference evidence="2 3" key="1">
    <citation type="submission" date="2017-01" db="EMBL/GenBank/DDBJ databases">
        <authorList>
            <person name="Mah S.A."/>
            <person name="Swanson W.J."/>
            <person name="Moy G.W."/>
            <person name="Vacquier V.D."/>
        </authorList>
    </citation>
    <scope>NUCLEOTIDE SEQUENCE [LARGE SCALE GENOMIC DNA]</scope>
    <source>
        <strain evidence="2 3">DSM 22694</strain>
    </source>
</reference>
<dbReference type="KEGG" id="rsb:RS694_07400"/>
<dbReference type="InterPro" id="IPR011604">
    <property type="entry name" value="PDDEXK-like_dom_sf"/>
</dbReference>
<dbReference type="SUPFAM" id="SSF52540">
    <property type="entry name" value="P-loop containing nucleoside triphosphate hydrolases"/>
    <property type="match status" value="1"/>
</dbReference>
<evidence type="ECO:0000259" key="1">
    <source>
        <dbReference type="Pfam" id="PF12705"/>
    </source>
</evidence>
<evidence type="ECO:0000313" key="3">
    <source>
        <dbReference type="Proteomes" id="UP000186110"/>
    </source>
</evidence>
<dbReference type="EMBL" id="CP019239">
    <property type="protein sequence ID" value="APW44741.1"/>
    <property type="molecule type" value="Genomic_DNA"/>
</dbReference>
<gene>
    <name evidence="2" type="ORF">RS694_07400</name>
</gene>
<evidence type="ECO:0000313" key="2">
    <source>
        <dbReference type="EMBL" id="APW44741.1"/>
    </source>
</evidence>